<evidence type="ECO:0000256" key="14">
    <source>
        <dbReference type="ARBA" id="ARBA00064003"/>
    </source>
</evidence>
<dbReference type="GO" id="GO:0005886">
    <property type="term" value="C:plasma membrane"/>
    <property type="evidence" value="ECO:0007669"/>
    <property type="project" value="UniProtKB-SubCell"/>
</dbReference>
<feature type="domain" description="Response regulatory" evidence="18">
    <location>
        <begin position="12"/>
        <end position="128"/>
    </location>
</feature>
<evidence type="ECO:0000256" key="8">
    <source>
        <dbReference type="ARBA" id="ARBA00022741"/>
    </source>
</evidence>
<dbReference type="FunFam" id="1.10.287.130:FF:000002">
    <property type="entry name" value="Two-component osmosensing histidine kinase"/>
    <property type="match status" value="1"/>
</dbReference>
<dbReference type="EC" id="2.7.13.3" evidence="3"/>
<dbReference type="RefSeq" id="WP_254088387.1">
    <property type="nucleotide sequence ID" value="NZ_JAHESC010000001.1"/>
</dbReference>
<dbReference type="InterPro" id="IPR000700">
    <property type="entry name" value="PAS-assoc_C"/>
</dbReference>
<feature type="modified residue" description="4-aspartylphosphate" evidence="16">
    <location>
        <position position="589"/>
    </location>
</feature>
<dbReference type="Pfam" id="PF02518">
    <property type="entry name" value="HATPase_c"/>
    <property type="match status" value="1"/>
</dbReference>
<dbReference type="SMART" id="SM00448">
    <property type="entry name" value="REC"/>
    <property type="match status" value="2"/>
</dbReference>
<evidence type="ECO:0000259" key="18">
    <source>
        <dbReference type="PROSITE" id="PS50110"/>
    </source>
</evidence>
<dbReference type="Gene3D" id="2.10.70.100">
    <property type="match status" value="1"/>
</dbReference>
<dbReference type="SUPFAM" id="SSF47226">
    <property type="entry name" value="Histidine-containing phosphotransfer domain, HPT domain"/>
    <property type="match status" value="1"/>
</dbReference>
<evidence type="ECO:0000256" key="7">
    <source>
        <dbReference type="ARBA" id="ARBA00022692"/>
    </source>
</evidence>
<keyword evidence="13" id="KW-0472">Membrane</keyword>
<keyword evidence="9" id="KW-0418">Kinase</keyword>
<dbReference type="InterPro" id="IPR036641">
    <property type="entry name" value="HPT_dom_sf"/>
</dbReference>
<dbReference type="Gene3D" id="1.10.287.130">
    <property type="match status" value="1"/>
</dbReference>
<gene>
    <name evidence="20" type="ORF">KK078_01150</name>
</gene>
<evidence type="ECO:0000256" key="1">
    <source>
        <dbReference type="ARBA" id="ARBA00000085"/>
    </source>
</evidence>
<protein>
    <recommendedName>
        <fullName evidence="15">Sensory/regulatory protein RpfC</fullName>
        <ecNumber evidence="3">2.7.13.3</ecNumber>
    </recommendedName>
</protein>
<dbReference type="CDD" id="cd00082">
    <property type="entry name" value="HisKA"/>
    <property type="match status" value="1"/>
</dbReference>
<dbReference type="SMART" id="SM00387">
    <property type="entry name" value="HATPase_c"/>
    <property type="match status" value="1"/>
</dbReference>
<organism evidence="20 21">
    <name type="scientific">Dawidia soli</name>
    <dbReference type="NCBI Taxonomy" id="2782352"/>
    <lineage>
        <taxon>Bacteria</taxon>
        <taxon>Pseudomonadati</taxon>
        <taxon>Bacteroidota</taxon>
        <taxon>Cytophagia</taxon>
        <taxon>Cytophagales</taxon>
        <taxon>Chryseotaleaceae</taxon>
        <taxon>Dawidia</taxon>
    </lineage>
</organism>
<evidence type="ECO:0000256" key="11">
    <source>
        <dbReference type="ARBA" id="ARBA00022989"/>
    </source>
</evidence>
<dbReference type="PROSITE" id="PS50110">
    <property type="entry name" value="RESPONSE_REGULATORY"/>
    <property type="match status" value="2"/>
</dbReference>
<dbReference type="InterPro" id="IPR013655">
    <property type="entry name" value="PAS_fold_3"/>
</dbReference>
<keyword evidence="4" id="KW-1003">Cell membrane</keyword>
<dbReference type="Gene3D" id="3.30.450.20">
    <property type="entry name" value="PAS domain"/>
    <property type="match status" value="1"/>
</dbReference>
<dbReference type="InterPro" id="IPR035965">
    <property type="entry name" value="PAS-like_dom_sf"/>
</dbReference>
<reference evidence="20 21" key="1">
    <citation type="submission" date="2021-05" db="EMBL/GenBank/DDBJ databases">
        <title>A Polyphasic approach of four new species of the genus Ohtaekwangia: Ohtaekwangia histidinii sp. nov., Ohtaekwangia cretensis sp. nov., Ohtaekwangia indiensis sp. nov., Ohtaekwangia reichenbachii sp. nov. from diverse environment.</title>
        <authorList>
            <person name="Octaviana S."/>
        </authorList>
    </citation>
    <scope>NUCLEOTIDE SEQUENCE [LARGE SCALE GENOMIC DNA]</scope>
    <source>
        <strain evidence="20 21">PWU37</strain>
    </source>
</reference>
<comment type="caution">
    <text evidence="20">The sequence shown here is derived from an EMBL/GenBank/DDBJ whole genome shotgun (WGS) entry which is preliminary data.</text>
</comment>
<proteinExistence type="predicted"/>
<dbReference type="SUPFAM" id="SSF55874">
    <property type="entry name" value="ATPase domain of HSP90 chaperone/DNA topoisomerase II/histidine kinase"/>
    <property type="match status" value="1"/>
</dbReference>
<evidence type="ECO:0000313" key="20">
    <source>
        <dbReference type="EMBL" id="MBT1685138.1"/>
    </source>
</evidence>
<dbReference type="CDD" id="cd00156">
    <property type="entry name" value="REC"/>
    <property type="match status" value="1"/>
</dbReference>
<keyword evidence="10" id="KW-0067">ATP-binding</keyword>
<evidence type="ECO:0000256" key="13">
    <source>
        <dbReference type="ARBA" id="ARBA00023136"/>
    </source>
</evidence>
<evidence type="ECO:0000256" key="6">
    <source>
        <dbReference type="ARBA" id="ARBA00022679"/>
    </source>
</evidence>
<dbReference type="PROSITE" id="PS50113">
    <property type="entry name" value="PAC"/>
    <property type="match status" value="1"/>
</dbReference>
<keyword evidence="7" id="KW-0812">Transmembrane</keyword>
<name>A0AAP2D4F0_9BACT</name>
<feature type="modified residue" description="4-aspartylphosphate" evidence="16">
    <location>
        <position position="63"/>
    </location>
</feature>
<dbReference type="InterPro" id="IPR011006">
    <property type="entry name" value="CheY-like_superfamily"/>
</dbReference>
<keyword evidence="8" id="KW-0547">Nucleotide-binding</keyword>
<keyword evidence="12" id="KW-0902">Two-component regulatory system</keyword>
<dbReference type="SUPFAM" id="SSF55785">
    <property type="entry name" value="PYP-like sensor domain (PAS domain)"/>
    <property type="match status" value="1"/>
</dbReference>
<comment type="subunit">
    <text evidence="14">At low DSF concentrations, interacts with RpfF.</text>
</comment>
<dbReference type="InterPro" id="IPR004358">
    <property type="entry name" value="Sig_transdc_His_kin-like_C"/>
</dbReference>
<evidence type="ECO:0000259" key="17">
    <source>
        <dbReference type="PROSITE" id="PS50109"/>
    </source>
</evidence>
<dbReference type="InterPro" id="IPR005467">
    <property type="entry name" value="His_kinase_dom"/>
</dbReference>
<evidence type="ECO:0000259" key="19">
    <source>
        <dbReference type="PROSITE" id="PS50113"/>
    </source>
</evidence>
<evidence type="ECO:0000256" key="12">
    <source>
        <dbReference type="ARBA" id="ARBA00023012"/>
    </source>
</evidence>
<dbReference type="InterPro" id="IPR036097">
    <property type="entry name" value="HisK_dim/P_sf"/>
</dbReference>
<dbReference type="PANTHER" id="PTHR45339">
    <property type="entry name" value="HYBRID SIGNAL TRANSDUCTION HISTIDINE KINASE J"/>
    <property type="match status" value="1"/>
</dbReference>
<dbReference type="FunFam" id="3.30.565.10:FF:000010">
    <property type="entry name" value="Sensor histidine kinase RcsC"/>
    <property type="match status" value="1"/>
</dbReference>
<dbReference type="AlphaFoldDB" id="A0AAP2D4F0"/>
<feature type="domain" description="Response regulatory" evidence="18">
    <location>
        <begin position="540"/>
        <end position="658"/>
    </location>
</feature>
<dbReference type="EMBL" id="JAHESC010000001">
    <property type="protein sequence ID" value="MBT1685138.1"/>
    <property type="molecule type" value="Genomic_DNA"/>
</dbReference>
<dbReference type="CDD" id="cd17546">
    <property type="entry name" value="REC_hyHK_CKI1_RcsC-like"/>
    <property type="match status" value="1"/>
</dbReference>
<sequence>MKNPDAPQHFVKLLVVDDDEVDKRLLKRALRASGFEYELTEYSDALSISDISLLNSFDCIFLDYLLPGDNGLRFLRKIRDAGIVTPIVMITSQGNESIAVELMKAGASDYIVKNEINGQSISQVLRNMFRLNSMMREREEAYCALRVSEARLAEAQEIAKVGNWEFHAESNSFYVSHEIYNILELDPQKPVTFEMFLAMVHPDERAKVHTAWMDALEGKRYNIDIRINTPSGIKFAHSQGRSILDPLGRLEKIVGTFQDITDRKLTEQEMMRARVLAENSMKVKEIFLANMSHEIRTPMNAILGFTRLLYETPLTTEQKSYIDAIHFSGENLLVIINDILDLSKIQSGKTIIEKSEFNIRDLVNGIVSVLRPKALEKGIRLTYNFHQQVPTTIKGDPVRLNQILTNLLSNGIKFTEKGGVTLEINSNAAKKQDCVLEFKVRDTGIGIPADKHAAIFDSFVQASSDTTKKYGGTGLGLAIVKNLVELQDGKISLSSSEGGGSTFTVHLPCEEVTQEITQPSQSPGRTSPAPESIDQLIGAAILVVEDNPLNQMLARKVLQKAGCNVDIVSNGLLALERVKTKRYEVILMDIQMPEMDGFETTRHIRTQLQPPVSEVPIIAMTAHAFGSDVAKCLAAGMNDYISKPFQADDLYQKLLKFVQPSPLRVIPFKQAETFPHHKIDLTALHELAGENNVFIDALVLEYNRQTPAFVEKLKTYTKSQNFEAIRFICHQIRNSYGILKMAELDKALDKISKLLKMTDPGPEMTDVTKLVNTIIILISAINEAVTHGLRRTG</sequence>
<evidence type="ECO:0000256" key="2">
    <source>
        <dbReference type="ARBA" id="ARBA00004651"/>
    </source>
</evidence>
<dbReference type="SUPFAM" id="SSF52172">
    <property type="entry name" value="CheY-like"/>
    <property type="match status" value="2"/>
</dbReference>
<accession>A0AAP2D4F0</accession>
<evidence type="ECO:0000256" key="16">
    <source>
        <dbReference type="PROSITE-ProRule" id="PRU00169"/>
    </source>
</evidence>
<dbReference type="SMART" id="SM00388">
    <property type="entry name" value="HisKA"/>
    <property type="match status" value="1"/>
</dbReference>
<dbReference type="Pfam" id="PF08447">
    <property type="entry name" value="PAS_3"/>
    <property type="match status" value="1"/>
</dbReference>
<evidence type="ECO:0000256" key="9">
    <source>
        <dbReference type="ARBA" id="ARBA00022777"/>
    </source>
</evidence>
<keyword evidence="6" id="KW-0808">Transferase</keyword>
<feature type="domain" description="PAC" evidence="19">
    <location>
        <begin position="221"/>
        <end position="272"/>
    </location>
</feature>
<dbReference type="Proteomes" id="UP001319180">
    <property type="component" value="Unassembled WGS sequence"/>
</dbReference>
<dbReference type="InterPro" id="IPR003661">
    <property type="entry name" value="HisK_dim/P_dom"/>
</dbReference>
<keyword evidence="5 16" id="KW-0597">Phosphoprotein</keyword>
<keyword evidence="11" id="KW-1133">Transmembrane helix</keyword>
<dbReference type="InterPro" id="IPR003594">
    <property type="entry name" value="HATPase_dom"/>
</dbReference>
<dbReference type="CDD" id="cd16922">
    <property type="entry name" value="HATPase_EvgS-ArcB-TorS-like"/>
    <property type="match status" value="1"/>
</dbReference>
<dbReference type="Gene3D" id="3.30.565.10">
    <property type="entry name" value="Histidine kinase-like ATPase, C-terminal domain"/>
    <property type="match status" value="1"/>
</dbReference>
<dbReference type="PRINTS" id="PR00344">
    <property type="entry name" value="BCTRLSENSOR"/>
</dbReference>
<dbReference type="Gene3D" id="3.40.50.2300">
    <property type="match status" value="2"/>
</dbReference>
<evidence type="ECO:0000256" key="10">
    <source>
        <dbReference type="ARBA" id="ARBA00022840"/>
    </source>
</evidence>
<dbReference type="InterPro" id="IPR036890">
    <property type="entry name" value="HATPase_C_sf"/>
</dbReference>
<evidence type="ECO:0000256" key="4">
    <source>
        <dbReference type="ARBA" id="ARBA00022475"/>
    </source>
</evidence>
<dbReference type="InterPro" id="IPR001789">
    <property type="entry name" value="Sig_transdc_resp-reg_receiver"/>
</dbReference>
<feature type="domain" description="Histidine kinase" evidence="17">
    <location>
        <begin position="290"/>
        <end position="511"/>
    </location>
</feature>
<dbReference type="SUPFAM" id="SSF47384">
    <property type="entry name" value="Homodimeric domain of signal transducing histidine kinase"/>
    <property type="match status" value="1"/>
</dbReference>
<keyword evidence="21" id="KW-1185">Reference proteome</keyword>
<dbReference type="Pfam" id="PF00512">
    <property type="entry name" value="HisKA"/>
    <property type="match status" value="1"/>
</dbReference>
<dbReference type="GO" id="GO:0000155">
    <property type="term" value="F:phosphorelay sensor kinase activity"/>
    <property type="evidence" value="ECO:0007669"/>
    <property type="project" value="InterPro"/>
</dbReference>
<dbReference type="PROSITE" id="PS50109">
    <property type="entry name" value="HIS_KIN"/>
    <property type="match status" value="1"/>
</dbReference>
<evidence type="ECO:0000256" key="15">
    <source>
        <dbReference type="ARBA" id="ARBA00068150"/>
    </source>
</evidence>
<dbReference type="Pfam" id="PF00072">
    <property type="entry name" value="Response_reg"/>
    <property type="match status" value="2"/>
</dbReference>
<comment type="catalytic activity">
    <reaction evidence="1">
        <text>ATP + protein L-histidine = ADP + protein N-phospho-L-histidine.</text>
        <dbReference type="EC" id="2.7.13.3"/>
    </reaction>
</comment>
<evidence type="ECO:0000256" key="3">
    <source>
        <dbReference type="ARBA" id="ARBA00012438"/>
    </source>
</evidence>
<dbReference type="PANTHER" id="PTHR45339:SF1">
    <property type="entry name" value="HYBRID SIGNAL TRANSDUCTION HISTIDINE KINASE J"/>
    <property type="match status" value="1"/>
</dbReference>
<dbReference type="GO" id="GO:0005524">
    <property type="term" value="F:ATP binding"/>
    <property type="evidence" value="ECO:0007669"/>
    <property type="project" value="UniProtKB-KW"/>
</dbReference>
<evidence type="ECO:0000256" key="5">
    <source>
        <dbReference type="ARBA" id="ARBA00022553"/>
    </source>
</evidence>
<comment type="subcellular location">
    <subcellularLocation>
        <location evidence="2">Cell membrane</location>
        <topology evidence="2">Multi-pass membrane protein</topology>
    </subcellularLocation>
</comment>
<evidence type="ECO:0000313" key="21">
    <source>
        <dbReference type="Proteomes" id="UP001319180"/>
    </source>
</evidence>